<dbReference type="SUPFAM" id="SSF57938">
    <property type="entry name" value="DnaJ/Hsp40 cysteine-rich domain"/>
    <property type="match status" value="1"/>
</dbReference>
<evidence type="ECO:0000313" key="3">
    <source>
        <dbReference type="Proteomes" id="UP000295023"/>
    </source>
</evidence>
<comment type="caution">
    <text evidence="2">The sequence shown here is derived from an EMBL/GenBank/DDBJ whole genome shotgun (WGS) entry which is preliminary data.</text>
</comment>
<dbReference type="RefSeq" id="WP_132284846.1">
    <property type="nucleotide sequence ID" value="NZ_SKBM01000003.1"/>
</dbReference>
<organism evidence="2 3">
    <name type="scientific">Roseicella aquatilis</name>
    <dbReference type="NCBI Taxonomy" id="2527868"/>
    <lineage>
        <taxon>Bacteria</taxon>
        <taxon>Pseudomonadati</taxon>
        <taxon>Pseudomonadota</taxon>
        <taxon>Alphaproteobacteria</taxon>
        <taxon>Acetobacterales</taxon>
        <taxon>Roseomonadaceae</taxon>
        <taxon>Roseicella</taxon>
    </lineage>
</organism>
<dbReference type="Gene3D" id="6.20.20.10">
    <property type="match status" value="1"/>
</dbReference>
<reference evidence="2 3" key="1">
    <citation type="submission" date="2019-03" db="EMBL/GenBank/DDBJ databases">
        <title>Paracraurococcus aquatilis NE82 genome sequence.</title>
        <authorList>
            <person name="Zhao Y."/>
            <person name="Du Z."/>
        </authorList>
    </citation>
    <scope>NUCLEOTIDE SEQUENCE [LARGE SCALE GENOMIC DNA]</scope>
    <source>
        <strain evidence="2 3">NE82</strain>
    </source>
</reference>
<dbReference type="InterPro" id="IPR036410">
    <property type="entry name" value="HSP_DnaJ_Cys-rich_dom_sf"/>
</dbReference>
<feature type="region of interest" description="Disordered" evidence="1">
    <location>
        <begin position="1"/>
        <end position="50"/>
    </location>
</feature>
<evidence type="ECO:0008006" key="4">
    <source>
        <dbReference type="Google" id="ProtNLM"/>
    </source>
</evidence>
<dbReference type="OrthoDB" id="7307073at2"/>
<evidence type="ECO:0000313" key="2">
    <source>
        <dbReference type="EMBL" id="TCZ65364.1"/>
    </source>
</evidence>
<gene>
    <name evidence="2" type="ORF">EXY23_04100</name>
</gene>
<dbReference type="EMBL" id="SKBM01000003">
    <property type="protein sequence ID" value="TCZ65364.1"/>
    <property type="molecule type" value="Genomic_DNA"/>
</dbReference>
<dbReference type="Proteomes" id="UP000295023">
    <property type="component" value="Unassembled WGS sequence"/>
</dbReference>
<evidence type="ECO:0000256" key="1">
    <source>
        <dbReference type="SAM" id="MobiDB-lite"/>
    </source>
</evidence>
<sequence length="60" mass="5878">MAKDEDMAGTPRAPGDQAPPGSPQTGMVPCPACHGSGQREGTPCPNCGGSGQVVQIVGDA</sequence>
<keyword evidence="3" id="KW-1185">Reference proteome</keyword>
<accession>A0A4R4DS03</accession>
<dbReference type="AlphaFoldDB" id="A0A4R4DS03"/>
<name>A0A4R4DS03_9PROT</name>
<protein>
    <recommendedName>
        <fullName evidence="4">Molecular chaperone DnaJ</fullName>
    </recommendedName>
</protein>
<proteinExistence type="predicted"/>